<dbReference type="InParanoid" id="A0A3P8XE67"/>
<keyword evidence="3" id="KW-0106">Calcium</keyword>
<dbReference type="SUPFAM" id="SSF47473">
    <property type="entry name" value="EF-hand"/>
    <property type="match status" value="1"/>
</dbReference>
<sequence length="508" mass="57042">MDYSNRQHIHSEMDDESQESLESSPSFLPSHGRERIQIQKSSVCSRAYFVVVMVFFHVYIINVIGLLLYVHYNNSPGDTVSDVDASPASSGVASRLSPSDPPQQDPDIDVSQSFSLPRIEGIRVGHVQRVSLMPDRSHEMKTLSLKPLLFEIPGFLSEEECGVVVQLAQLKGLMESQATAPPGGLEDELQPPLSLRPKETFSLLDLDQDGLLQRQEILSHSRSRDGTWLKPEDLRQILTRLENSPAGVLTLEEFRCLCQGMSQHPLQQQQEGGTRQGQPKRKSQHTWLYQGPGSHHVLHTIRKRVTHLARLPSPLVELSEPLQVIRYEQGGFSHAHHDSSPSSTETTCSHTRLAGNTTANTEISCRYITVSLYLNSVDGGGLTTFPVADNRTYKEEALVQDGVDLTDTQHSCDRGNLRVKPTAGSALLWYNHLSDGKGWMGELDEYSLHGDCPVTRGVKWVANSWVNVDPDHQRQARYQRLVTHRQEDESGKEQLEPRLHRNDIHQDL</sequence>
<gene>
    <name evidence="11" type="primary">P4HTM</name>
</gene>
<dbReference type="GO" id="GO:0031418">
    <property type="term" value="F:L-ascorbic acid binding"/>
    <property type="evidence" value="ECO:0007669"/>
    <property type="project" value="UniProtKB-KW"/>
</dbReference>
<evidence type="ECO:0000256" key="9">
    <source>
        <dbReference type="SAM" id="Phobius"/>
    </source>
</evidence>
<evidence type="ECO:0000256" key="1">
    <source>
        <dbReference type="ARBA" id="ARBA00001961"/>
    </source>
</evidence>
<keyword evidence="6" id="KW-0560">Oxidoreductase</keyword>
<dbReference type="InterPro" id="IPR044862">
    <property type="entry name" value="Pro_4_hyd_alph_FE2OG_OXY"/>
</dbReference>
<keyword evidence="4" id="KW-0847">Vitamin C</keyword>
<dbReference type="InterPro" id="IPR018247">
    <property type="entry name" value="EF_Hand_1_Ca_BS"/>
</dbReference>
<feature type="region of interest" description="Disordered" evidence="8">
    <location>
        <begin position="1"/>
        <end position="29"/>
    </location>
</feature>
<dbReference type="FunFam" id="2.60.120.620:FF:000008">
    <property type="entry name" value="transmembrane prolyl 4-hydroxylase"/>
    <property type="match status" value="1"/>
</dbReference>
<keyword evidence="9" id="KW-0472">Membrane</keyword>
<evidence type="ECO:0000256" key="4">
    <source>
        <dbReference type="ARBA" id="ARBA00022896"/>
    </source>
</evidence>
<evidence type="ECO:0000256" key="8">
    <source>
        <dbReference type="SAM" id="MobiDB-lite"/>
    </source>
</evidence>
<keyword evidence="2" id="KW-0479">Metal-binding</keyword>
<dbReference type="GeneTree" id="ENSGT00390000014570"/>
<dbReference type="InterPro" id="IPR006620">
    <property type="entry name" value="Pro_4_hyd_alph"/>
</dbReference>
<dbReference type="GO" id="GO:0004656">
    <property type="term" value="F:procollagen-proline 4-dioxygenase activity"/>
    <property type="evidence" value="ECO:0007669"/>
    <property type="project" value="TreeGrafter"/>
</dbReference>
<dbReference type="GO" id="GO:0005783">
    <property type="term" value="C:endoplasmic reticulum"/>
    <property type="evidence" value="ECO:0007669"/>
    <property type="project" value="TreeGrafter"/>
</dbReference>
<dbReference type="AlphaFoldDB" id="A0A3P8XE67"/>
<evidence type="ECO:0000259" key="10">
    <source>
        <dbReference type="PROSITE" id="PS51471"/>
    </source>
</evidence>
<keyword evidence="7" id="KW-0408">Iron</keyword>
<dbReference type="Pfam" id="PF13640">
    <property type="entry name" value="2OG-FeII_Oxy_3"/>
    <property type="match status" value="1"/>
</dbReference>
<feature type="region of interest" description="Disordered" evidence="8">
    <location>
        <begin position="483"/>
        <end position="508"/>
    </location>
</feature>
<organism evidence="11 12">
    <name type="scientific">Esox lucius</name>
    <name type="common">Northern pike</name>
    <dbReference type="NCBI Taxonomy" id="8010"/>
    <lineage>
        <taxon>Eukaryota</taxon>
        <taxon>Metazoa</taxon>
        <taxon>Chordata</taxon>
        <taxon>Craniata</taxon>
        <taxon>Vertebrata</taxon>
        <taxon>Euteleostomi</taxon>
        <taxon>Actinopterygii</taxon>
        <taxon>Neopterygii</taxon>
        <taxon>Teleostei</taxon>
        <taxon>Protacanthopterygii</taxon>
        <taxon>Esociformes</taxon>
        <taxon>Esocidae</taxon>
        <taxon>Esox</taxon>
    </lineage>
</organism>
<feature type="region of interest" description="Disordered" evidence="8">
    <location>
        <begin position="266"/>
        <end position="286"/>
    </location>
</feature>
<dbReference type="PANTHER" id="PTHR10869">
    <property type="entry name" value="PROLYL 4-HYDROXYLASE ALPHA SUBUNIT"/>
    <property type="match status" value="1"/>
</dbReference>
<comment type="cofactor">
    <cofactor evidence="1">
        <name>L-ascorbate</name>
        <dbReference type="ChEBI" id="CHEBI:38290"/>
    </cofactor>
</comment>
<evidence type="ECO:0000256" key="6">
    <source>
        <dbReference type="ARBA" id="ARBA00023002"/>
    </source>
</evidence>
<feature type="compositionally biased region" description="Low complexity" evidence="8">
    <location>
        <begin position="267"/>
        <end position="277"/>
    </location>
</feature>
<dbReference type="Ensembl" id="ENSELUT00000017554.3">
    <property type="protein sequence ID" value="ENSELUP00000001342.2"/>
    <property type="gene ID" value="ENSELUG00000001227.3"/>
</dbReference>
<reference evidence="12" key="1">
    <citation type="journal article" date="2014" name="PLoS ONE">
        <title>The genome and linkage map of the northern pike (Esox lucius): conserved synteny revealed between the salmonid sister group and the Neoteleostei.</title>
        <authorList>
            <person name="Rondeau E.B."/>
            <person name="Minkley D.R."/>
            <person name="Leong J.S."/>
            <person name="Messmer A.M."/>
            <person name="Jantzen J.R."/>
            <person name="von Schalburg K.R."/>
            <person name="Lemon C."/>
            <person name="Bird N.H."/>
            <person name="Koop B.F."/>
        </authorList>
    </citation>
    <scope>NUCLEOTIDE SEQUENCE</scope>
</reference>
<dbReference type="Bgee" id="ENSELUG00000001227">
    <property type="expression patterns" value="Expressed in brain and 14 other cell types or tissues"/>
</dbReference>
<dbReference type="PROSITE" id="PS00018">
    <property type="entry name" value="EF_HAND_1"/>
    <property type="match status" value="1"/>
</dbReference>
<dbReference type="GO" id="GO:0005506">
    <property type="term" value="F:iron ion binding"/>
    <property type="evidence" value="ECO:0007669"/>
    <property type="project" value="InterPro"/>
</dbReference>
<dbReference type="InterPro" id="IPR011992">
    <property type="entry name" value="EF-hand-dom_pair"/>
</dbReference>
<proteinExistence type="predicted"/>
<accession>A0A3P8XE67</accession>
<dbReference type="PANTHER" id="PTHR10869:SF246">
    <property type="entry name" value="TRANSMEMBRANE PROLYL 4-HYDROXYLASE"/>
    <property type="match status" value="1"/>
</dbReference>
<dbReference type="SMART" id="SM00702">
    <property type="entry name" value="P4Hc"/>
    <property type="match status" value="1"/>
</dbReference>
<keyword evidence="9" id="KW-0812">Transmembrane</keyword>
<name>A0A3P8XE67_ESOLU</name>
<dbReference type="InterPro" id="IPR045054">
    <property type="entry name" value="P4HA-like"/>
</dbReference>
<reference evidence="11" key="4">
    <citation type="submission" date="2025-09" db="UniProtKB">
        <authorList>
            <consortium name="Ensembl"/>
        </authorList>
    </citation>
    <scope>IDENTIFICATION</scope>
</reference>
<dbReference type="InterPro" id="IPR005123">
    <property type="entry name" value="Oxoglu/Fe-dep_dioxygenase_dom"/>
</dbReference>
<dbReference type="OrthoDB" id="420380at2759"/>
<reference evidence="11" key="2">
    <citation type="submission" date="2020-02" db="EMBL/GenBank/DDBJ databases">
        <title>Esox lucius (northern pike) genome, fEsoLuc1, primary haplotype.</title>
        <authorList>
            <person name="Myers G."/>
            <person name="Karagic N."/>
            <person name="Meyer A."/>
            <person name="Pippel M."/>
            <person name="Reichard M."/>
            <person name="Winkler S."/>
            <person name="Tracey A."/>
            <person name="Sims Y."/>
            <person name="Howe K."/>
            <person name="Rhie A."/>
            <person name="Formenti G."/>
            <person name="Durbin R."/>
            <person name="Fedrigo O."/>
            <person name="Jarvis E.D."/>
        </authorList>
    </citation>
    <scope>NUCLEOTIDE SEQUENCE [LARGE SCALE GENOMIC DNA]</scope>
</reference>
<protein>
    <recommendedName>
        <fullName evidence="10">Fe2OG dioxygenase domain-containing protein</fullName>
    </recommendedName>
</protein>
<evidence type="ECO:0000256" key="3">
    <source>
        <dbReference type="ARBA" id="ARBA00022837"/>
    </source>
</evidence>
<evidence type="ECO:0000256" key="7">
    <source>
        <dbReference type="ARBA" id="ARBA00023004"/>
    </source>
</evidence>
<keyword evidence="9" id="KW-1133">Transmembrane helix</keyword>
<feature type="region of interest" description="Disordered" evidence="8">
    <location>
        <begin position="81"/>
        <end position="110"/>
    </location>
</feature>
<dbReference type="Proteomes" id="UP000265140">
    <property type="component" value="Chromosome 12"/>
</dbReference>
<feature type="compositionally biased region" description="Basic and acidic residues" evidence="8">
    <location>
        <begin position="484"/>
        <end position="508"/>
    </location>
</feature>
<feature type="domain" description="Fe2OG dioxygenase" evidence="10">
    <location>
        <begin position="318"/>
        <end position="468"/>
    </location>
</feature>
<reference evidence="11" key="3">
    <citation type="submission" date="2025-08" db="UniProtKB">
        <authorList>
            <consortium name="Ensembl"/>
        </authorList>
    </citation>
    <scope>IDENTIFICATION</scope>
</reference>
<keyword evidence="5" id="KW-0223">Dioxygenase</keyword>
<dbReference type="OMA" id="SWINVDP"/>
<dbReference type="Gene3D" id="2.60.120.620">
    <property type="entry name" value="q2cbj1_9rhob like domain"/>
    <property type="match status" value="1"/>
</dbReference>
<evidence type="ECO:0000313" key="11">
    <source>
        <dbReference type="Ensembl" id="ENSELUP00000001342.2"/>
    </source>
</evidence>
<dbReference type="PROSITE" id="PS51471">
    <property type="entry name" value="FE2OG_OXY"/>
    <property type="match status" value="1"/>
</dbReference>
<feature type="transmembrane region" description="Helical" evidence="9">
    <location>
        <begin position="47"/>
        <end position="72"/>
    </location>
</feature>
<feature type="compositionally biased region" description="Low complexity" evidence="8">
    <location>
        <begin position="20"/>
        <end position="29"/>
    </location>
</feature>
<evidence type="ECO:0000256" key="5">
    <source>
        <dbReference type="ARBA" id="ARBA00022964"/>
    </source>
</evidence>
<keyword evidence="12" id="KW-1185">Reference proteome</keyword>
<evidence type="ECO:0000313" key="12">
    <source>
        <dbReference type="Proteomes" id="UP000265140"/>
    </source>
</evidence>
<evidence type="ECO:0000256" key="2">
    <source>
        <dbReference type="ARBA" id="ARBA00022723"/>
    </source>
</evidence>